<evidence type="ECO:0000256" key="1">
    <source>
        <dbReference type="ARBA" id="ARBA00004651"/>
    </source>
</evidence>
<evidence type="ECO:0000256" key="2">
    <source>
        <dbReference type="ARBA" id="ARBA00022475"/>
    </source>
</evidence>
<feature type="transmembrane region" description="Helical" evidence="10">
    <location>
        <begin position="104"/>
        <end position="126"/>
    </location>
</feature>
<organism evidence="11 12">
    <name type="scientific">Psylliodes chrysocephalus</name>
    <dbReference type="NCBI Taxonomy" id="3402493"/>
    <lineage>
        <taxon>Eukaryota</taxon>
        <taxon>Metazoa</taxon>
        <taxon>Ecdysozoa</taxon>
        <taxon>Arthropoda</taxon>
        <taxon>Hexapoda</taxon>
        <taxon>Insecta</taxon>
        <taxon>Pterygota</taxon>
        <taxon>Neoptera</taxon>
        <taxon>Endopterygota</taxon>
        <taxon>Coleoptera</taxon>
        <taxon>Polyphaga</taxon>
        <taxon>Cucujiformia</taxon>
        <taxon>Chrysomeloidea</taxon>
        <taxon>Chrysomelidae</taxon>
        <taxon>Galerucinae</taxon>
        <taxon>Alticini</taxon>
        <taxon>Psylliodes</taxon>
    </lineage>
</organism>
<reference evidence="11" key="1">
    <citation type="submission" date="2022-01" db="EMBL/GenBank/DDBJ databases">
        <authorList>
            <person name="King R."/>
        </authorList>
    </citation>
    <scope>NUCLEOTIDE SEQUENCE</scope>
</reference>
<dbReference type="OrthoDB" id="6597368at2759"/>
<evidence type="ECO:0000256" key="4">
    <source>
        <dbReference type="ARBA" id="ARBA00022692"/>
    </source>
</evidence>
<keyword evidence="8" id="KW-0675">Receptor</keyword>
<dbReference type="PANTHER" id="PTHR21137">
    <property type="entry name" value="ODORANT RECEPTOR"/>
    <property type="match status" value="1"/>
</dbReference>
<dbReference type="InterPro" id="IPR004117">
    <property type="entry name" value="7tm6_olfct_rcpt"/>
</dbReference>
<dbReference type="EMBL" id="OV651813">
    <property type="protein sequence ID" value="CAH1099880.1"/>
    <property type="molecule type" value="Genomic_DNA"/>
</dbReference>
<keyword evidence="3" id="KW-0716">Sensory transduction</keyword>
<feature type="transmembrane region" description="Helical" evidence="10">
    <location>
        <begin position="208"/>
        <end position="228"/>
    </location>
</feature>
<keyword evidence="12" id="KW-1185">Reference proteome</keyword>
<sequence>MFQVVFFYFQGHNLKTIMETLESRDLHYDSCEEKNFYPGRTSKQYKTIGIKYTVIFFMMAHATLTSSYLPPTLAAFKYDENDPKSVLPDRLPYYSWMPFKFDTAGTYLIALGYQAIPMFSYAYSIVGMDTLFMNIMNCVGMNLEIIQGAFLSIRNRAVNKTEGPLLTPDKLYNTENLNQNLKIEMKKISIHLQTVYKVCQKLEDVHKFLTLAQTVATLFIICSCLYLVSSTPFGSKQFLAEIVYLIAMGFQLTLYCWFGNEVTLKAGNMPFYIWQCDWLTADKDFKNSMVLSMVRSKRPLYLTAGKFAPLTLPTFVAILKASYSFFAVIKNTSD</sequence>
<dbReference type="PANTHER" id="PTHR21137:SF35">
    <property type="entry name" value="ODORANT RECEPTOR 19A-RELATED"/>
    <property type="match status" value="1"/>
</dbReference>
<dbReference type="Pfam" id="PF02949">
    <property type="entry name" value="7tm_6"/>
    <property type="match status" value="1"/>
</dbReference>
<keyword evidence="7 10" id="KW-0472">Membrane</keyword>
<keyword evidence="2" id="KW-1003">Cell membrane</keyword>
<proteinExistence type="predicted"/>
<dbReference type="GO" id="GO:0005886">
    <property type="term" value="C:plasma membrane"/>
    <property type="evidence" value="ECO:0007669"/>
    <property type="project" value="UniProtKB-SubCell"/>
</dbReference>
<name>A0A9P0CHA5_9CUCU</name>
<keyword evidence="9" id="KW-0807">Transducer</keyword>
<evidence type="ECO:0000256" key="10">
    <source>
        <dbReference type="SAM" id="Phobius"/>
    </source>
</evidence>
<evidence type="ECO:0000256" key="3">
    <source>
        <dbReference type="ARBA" id="ARBA00022606"/>
    </source>
</evidence>
<evidence type="ECO:0000313" key="12">
    <source>
        <dbReference type="Proteomes" id="UP001153636"/>
    </source>
</evidence>
<dbReference type="Proteomes" id="UP001153636">
    <property type="component" value="Chromosome 1"/>
</dbReference>
<dbReference type="GO" id="GO:0007165">
    <property type="term" value="P:signal transduction"/>
    <property type="evidence" value="ECO:0007669"/>
    <property type="project" value="UniProtKB-KW"/>
</dbReference>
<keyword evidence="6 10" id="KW-1133">Transmembrane helix</keyword>
<protein>
    <recommendedName>
        <fullName evidence="13">Odorant receptor</fullName>
    </recommendedName>
</protein>
<accession>A0A9P0CHA5</accession>
<keyword evidence="4 10" id="KW-0812">Transmembrane</keyword>
<dbReference type="GO" id="GO:0004984">
    <property type="term" value="F:olfactory receptor activity"/>
    <property type="evidence" value="ECO:0007669"/>
    <property type="project" value="InterPro"/>
</dbReference>
<evidence type="ECO:0000256" key="7">
    <source>
        <dbReference type="ARBA" id="ARBA00023136"/>
    </source>
</evidence>
<feature type="transmembrane region" description="Helical" evidence="10">
    <location>
        <begin position="240"/>
        <end position="258"/>
    </location>
</feature>
<comment type="subcellular location">
    <subcellularLocation>
        <location evidence="1">Cell membrane</location>
        <topology evidence="1">Multi-pass membrane protein</topology>
    </subcellularLocation>
</comment>
<evidence type="ECO:0000256" key="5">
    <source>
        <dbReference type="ARBA" id="ARBA00022725"/>
    </source>
</evidence>
<feature type="transmembrane region" description="Helical" evidence="10">
    <location>
        <begin position="50"/>
        <end position="69"/>
    </location>
</feature>
<dbReference type="GO" id="GO:0005549">
    <property type="term" value="F:odorant binding"/>
    <property type="evidence" value="ECO:0007669"/>
    <property type="project" value="InterPro"/>
</dbReference>
<gene>
    <name evidence="11" type="ORF">PSYICH_LOCUS378</name>
</gene>
<dbReference type="AlphaFoldDB" id="A0A9P0CHA5"/>
<feature type="transmembrane region" description="Helical" evidence="10">
    <location>
        <begin position="307"/>
        <end position="329"/>
    </location>
</feature>
<evidence type="ECO:0000313" key="11">
    <source>
        <dbReference type="EMBL" id="CAH1099880.1"/>
    </source>
</evidence>
<evidence type="ECO:0008006" key="13">
    <source>
        <dbReference type="Google" id="ProtNLM"/>
    </source>
</evidence>
<keyword evidence="5" id="KW-0552">Olfaction</keyword>
<evidence type="ECO:0000256" key="6">
    <source>
        <dbReference type="ARBA" id="ARBA00022989"/>
    </source>
</evidence>
<evidence type="ECO:0000256" key="8">
    <source>
        <dbReference type="ARBA" id="ARBA00023170"/>
    </source>
</evidence>
<evidence type="ECO:0000256" key="9">
    <source>
        <dbReference type="ARBA" id="ARBA00023224"/>
    </source>
</evidence>